<feature type="domain" description="N-acetyltransferase" evidence="1">
    <location>
        <begin position="182"/>
        <end position="324"/>
    </location>
</feature>
<dbReference type="Proteomes" id="UP000799640">
    <property type="component" value="Unassembled WGS sequence"/>
</dbReference>
<organism evidence="2 3">
    <name type="scientific">Trichodelitschia bisporula</name>
    <dbReference type="NCBI Taxonomy" id="703511"/>
    <lineage>
        <taxon>Eukaryota</taxon>
        <taxon>Fungi</taxon>
        <taxon>Dikarya</taxon>
        <taxon>Ascomycota</taxon>
        <taxon>Pezizomycotina</taxon>
        <taxon>Dothideomycetes</taxon>
        <taxon>Dothideomycetes incertae sedis</taxon>
        <taxon>Phaeotrichales</taxon>
        <taxon>Phaeotrichaceae</taxon>
        <taxon>Trichodelitschia</taxon>
    </lineage>
</organism>
<protein>
    <recommendedName>
        <fullName evidence="1">N-acetyltransferase domain-containing protein</fullName>
    </recommendedName>
</protein>
<dbReference type="CDD" id="cd04301">
    <property type="entry name" value="NAT_SF"/>
    <property type="match status" value="1"/>
</dbReference>
<dbReference type="AlphaFoldDB" id="A0A6G1I777"/>
<sequence length="324" mass="34868">MTEIYEHPPSGQTLLPALHAFLPHSLPLTARLSHPTPTPHSHILATFPPSSPPPQCWAAAYLDRSHRPETESWIFVSGSAPGRCAGFAAAETVHEKAEGEKEKPRDVCPACAEALMELVAYMTGLPLPPVEARPARTGRYFPPEGREPLLIGSLAEGPARVLDGRGWVARDLPGLEEGYWKYIFQPQEGEGEAALPAGLRMESPVRRQDLKTVLERTEVPRGEGTMAGLESVGVYEGEQLVGWGFVGLDGSVTSLGVEEEWRRRGIAKAIVRWVVGRAAGLGGGYAHADVGMGNGGSNAVCVKAGGRRGGVVYWVRIEIPSPYE</sequence>
<dbReference type="Pfam" id="PF00583">
    <property type="entry name" value="Acetyltransf_1"/>
    <property type="match status" value="1"/>
</dbReference>
<evidence type="ECO:0000259" key="1">
    <source>
        <dbReference type="PROSITE" id="PS51186"/>
    </source>
</evidence>
<name>A0A6G1I777_9PEZI</name>
<gene>
    <name evidence="2" type="ORF">EJ06DRAFT_471123</name>
</gene>
<dbReference type="Gene3D" id="3.40.630.30">
    <property type="match status" value="1"/>
</dbReference>
<dbReference type="PANTHER" id="PTHR20958:SF6">
    <property type="entry name" value="GLYCINE N-ACYLTRANSFERASE-LIKE PROTEIN"/>
    <property type="match status" value="1"/>
</dbReference>
<evidence type="ECO:0000313" key="3">
    <source>
        <dbReference type="Proteomes" id="UP000799640"/>
    </source>
</evidence>
<dbReference type="InterPro" id="IPR016181">
    <property type="entry name" value="Acyl_CoA_acyltransferase"/>
</dbReference>
<dbReference type="SUPFAM" id="SSF55729">
    <property type="entry name" value="Acyl-CoA N-acyltransferases (Nat)"/>
    <property type="match status" value="1"/>
</dbReference>
<dbReference type="GO" id="GO:0016747">
    <property type="term" value="F:acyltransferase activity, transferring groups other than amino-acyl groups"/>
    <property type="evidence" value="ECO:0007669"/>
    <property type="project" value="InterPro"/>
</dbReference>
<reference evidence="2" key="1">
    <citation type="journal article" date="2020" name="Stud. Mycol.">
        <title>101 Dothideomycetes genomes: a test case for predicting lifestyles and emergence of pathogens.</title>
        <authorList>
            <person name="Haridas S."/>
            <person name="Albert R."/>
            <person name="Binder M."/>
            <person name="Bloem J."/>
            <person name="Labutti K."/>
            <person name="Salamov A."/>
            <person name="Andreopoulos B."/>
            <person name="Baker S."/>
            <person name="Barry K."/>
            <person name="Bills G."/>
            <person name="Bluhm B."/>
            <person name="Cannon C."/>
            <person name="Castanera R."/>
            <person name="Culley D."/>
            <person name="Daum C."/>
            <person name="Ezra D."/>
            <person name="Gonzalez J."/>
            <person name="Henrissat B."/>
            <person name="Kuo A."/>
            <person name="Liang C."/>
            <person name="Lipzen A."/>
            <person name="Lutzoni F."/>
            <person name="Magnuson J."/>
            <person name="Mondo S."/>
            <person name="Nolan M."/>
            <person name="Ohm R."/>
            <person name="Pangilinan J."/>
            <person name="Park H.-J."/>
            <person name="Ramirez L."/>
            <person name="Alfaro M."/>
            <person name="Sun H."/>
            <person name="Tritt A."/>
            <person name="Yoshinaga Y."/>
            <person name="Zwiers L.-H."/>
            <person name="Turgeon B."/>
            <person name="Goodwin S."/>
            <person name="Spatafora J."/>
            <person name="Crous P."/>
            <person name="Grigoriev I."/>
        </authorList>
    </citation>
    <scope>NUCLEOTIDE SEQUENCE</scope>
    <source>
        <strain evidence="2">CBS 262.69</strain>
    </source>
</reference>
<proteinExistence type="predicted"/>
<evidence type="ECO:0000313" key="2">
    <source>
        <dbReference type="EMBL" id="KAF2404034.1"/>
    </source>
</evidence>
<dbReference type="OrthoDB" id="61870at2759"/>
<dbReference type="InterPro" id="IPR000182">
    <property type="entry name" value="GNAT_dom"/>
</dbReference>
<dbReference type="PANTHER" id="PTHR20958">
    <property type="entry name" value="GLYCINE N-ACYLTRANSFERASE-LIKE PROTEIN"/>
    <property type="match status" value="1"/>
</dbReference>
<dbReference type="InterPro" id="IPR053225">
    <property type="entry name" value="Acyl-CoA_N-acyltransferase"/>
</dbReference>
<keyword evidence="3" id="KW-1185">Reference proteome</keyword>
<dbReference type="EMBL" id="ML996689">
    <property type="protein sequence ID" value="KAF2404034.1"/>
    <property type="molecule type" value="Genomic_DNA"/>
</dbReference>
<dbReference type="PROSITE" id="PS51186">
    <property type="entry name" value="GNAT"/>
    <property type="match status" value="1"/>
</dbReference>
<accession>A0A6G1I777</accession>